<dbReference type="GO" id="GO:0103039">
    <property type="term" value="F:protein methylthiotransferase activity"/>
    <property type="evidence" value="ECO:0007669"/>
    <property type="project" value="UniProtKB-EC"/>
</dbReference>
<comment type="function">
    <text evidence="1">Catalyzes the methylthiolation of N6-(dimethylallyl)adenosine (i(6)A), leading to the formation of 2-methylthio-N6-(dimethylallyl)adenosine (ms(2)i(6)A) at position 37 in tRNAs that read codons beginning with uridine.</text>
</comment>
<dbReference type="SFLD" id="SFLDS00029">
    <property type="entry name" value="Radical_SAM"/>
    <property type="match status" value="1"/>
</dbReference>
<comment type="subcellular location">
    <subcellularLocation>
        <location evidence="10">Cytoplasm</location>
    </subcellularLocation>
</comment>
<evidence type="ECO:0000313" key="15">
    <source>
        <dbReference type="Proteomes" id="UP000070456"/>
    </source>
</evidence>
<dbReference type="HAMAP" id="MF_01865">
    <property type="entry name" value="MTTase_RimO"/>
    <property type="match status" value="1"/>
</dbReference>
<evidence type="ECO:0000256" key="3">
    <source>
        <dbReference type="ARBA" id="ARBA00022490"/>
    </source>
</evidence>
<dbReference type="EMBL" id="LOEE01000031">
    <property type="protein sequence ID" value="KXG75810.1"/>
    <property type="molecule type" value="Genomic_DNA"/>
</dbReference>
<evidence type="ECO:0000256" key="2">
    <source>
        <dbReference type="ARBA" id="ARBA00022485"/>
    </source>
</evidence>
<keyword evidence="14" id="KW-0687">Ribonucleoprotein</keyword>
<dbReference type="InterPro" id="IPR038135">
    <property type="entry name" value="Methylthiotransferase_N_sf"/>
</dbReference>
<name>A0A140L5I5_9FIRM</name>
<comment type="similarity">
    <text evidence="10">Belongs to the methylthiotransferase family. RimO subfamily.</text>
</comment>
<dbReference type="InterPro" id="IPR005839">
    <property type="entry name" value="Methylthiotransferase"/>
</dbReference>
<dbReference type="InterPro" id="IPR007197">
    <property type="entry name" value="rSAM"/>
</dbReference>
<dbReference type="NCBIfam" id="TIGR01125">
    <property type="entry name" value="30S ribosomal protein S12 methylthiotransferase RimO"/>
    <property type="match status" value="1"/>
</dbReference>
<dbReference type="GO" id="GO:0035599">
    <property type="term" value="F:aspartic acid methylthiotransferase activity"/>
    <property type="evidence" value="ECO:0007669"/>
    <property type="project" value="TreeGrafter"/>
</dbReference>
<dbReference type="PANTHER" id="PTHR43837">
    <property type="entry name" value="RIBOSOMAL PROTEIN S12 METHYLTHIOTRANSFERASE RIMO"/>
    <property type="match status" value="1"/>
</dbReference>
<keyword evidence="5 10" id="KW-0949">S-adenosyl-L-methionine</keyword>
<dbReference type="SFLD" id="SFLDG01082">
    <property type="entry name" value="B12-binding_domain_containing"/>
    <property type="match status" value="1"/>
</dbReference>
<evidence type="ECO:0000259" key="13">
    <source>
        <dbReference type="PROSITE" id="PS51918"/>
    </source>
</evidence>
<dbReference type="InterPro" id="IPR005840">
    <property type="entry name" value="Ribosomal_uS12_MeSTrfase_RimO"/>
</dbReference>
<feature type="binding site" evidence="10">
    <location>
        <position position="48"/>
    </location>
    <ligand>
        <name>[4Fe-4S] cluster</name>
        <dbReference type="ChEBI" id="CHEBI:49883"/>
        <label>1</label>
    </ligand>
</feature>
<dbReference type="Pfam" id="PF18693">
    <property type="entry name" value="TRAM_2"/>
    <property type="match status" value="1"/>
</dbReference>
<evidence type="ECO:0000256" key="7">
    <source>
        <dbReference type="ARBA" id="ARBA00023004"/>
    </source>
</evidence>
<dbReference type="PATRIC" id="fig|520762.4.peg.1733"/>
<dbReference type="InterPro" id="IPR006638">
    <property type="entry name" value="Elp3/MiaA/NifB-like_rSAM"/>
</dbReference>
<evidence type="ECO:0000259" key="11">
    <source>
        <dbReference type="PROSITE" id="PS50926"/>
    </source>
</evidence>
<gene>
    <name evidence="10 14" type="primary">rimO</name>
    <name evidence="14" type="ORF">AN619_15640</name>
</gene>
<dbReference type="Gene3D" id="3.40.50.12160">
    <property type="entry name" value="Methylthiotransferase, N-terminal domain"/>
    <property type="match status" value="1"/>
</dbReference>
<dbReference type="InterPro" id="IPR023404">
    <property type="entry name" value="rSAM_horseshoe"/>
</dbReference>
<feature type="binding site" evidence="10">
    <location>
        <position position="160"/>
    </location>
    <ligand>
        <name>[4Fe-4S] cluster</name>
        <dbReference type="ChEBI" id="CHEBI:49883"/>
        <label>2</label>
        <note>4Fe-4S-S-AdoMet</note>
    </ligand>
</feature>
<dbReference type="AlphaFoldDB" id="A0A140L5I5"/>
<dbReference type="InterPro" id="IPR058240">
    <property type="entry name" value="rSAM_sf"/>
</dbReference>
<organism evidence="14 15">
    <name type="scientific">Thermotalea metallivorans</name>
    <dbReference type="NCBI Taxonomy" id="520762"/>
    <lineage>
        <taxon>Bacteria</taxon>
        <taxon>Bacillati</taxon>
        <taxon>Bacillota</taxon>
        <taxon>Clostridia</taxon>
        <taxon>Peptostreptococcales</taxon>
        <taxon>Thermotaleaceae</taxon>
        <taxon>Thermotalea</taxon>
    </lineage>
</organism>
<comment type="caution">
    <text evidence="14">The sequence shown here is derived from an EMBL/GenBank/DDBJ whole genome shotgun (WGS) entry which is preliminary data.</text>
</comment>
<dbReference type="PROSITE" id="PS51918">
    <property type="entry name" value="RADICAL_SAM"/>
    <property type="match status" value="1"/>
</dbReference>
<dbReference type="GO" id="GO:0005840">
    <property type="term" value="C:ribosome"/>
    <property type="evidence" value="ECO:0007669"/>
    <property type="project" value="UniProtKB-KW"/>
</dbReference>
<dbReference type="Pfam" id="PF04055">
    <property type="entry name" value="Radical_SAM"/>
    <property type="match status" value="1"/>
</dbReference>
<dbReference type="InterPro" id="IPR012340">
    <property type="entry name" value="NA-bd_OB-fold"/>
</dbReference>
<dbReference type="SMART" id="SM00729">
    <property type="entry name" value="Elp3"/>
    <property type="match status" value="1"/>
</dbReference>
<keyword evidence="7 10" id="KW-0408">Iron</keyword>
<dbReference type="STRING" id="520762.AN619_15640"/>
<feature type="domain" description="Radical SAM core" evidence="13">
    <location>
        <begin position="142"/>
        <end position="372"/>
    </location>
</feature>
<comment type="catalytic activity">
    <reaction evidence="9">
        <text>N(6)-dimethylallyladenosine(37) in tRNA + (sulfur carrier)-SH + AH2 + 2 S-adenosyl-L-methionine = 2-methylsulfanyl-N(6)-dimethylallyladenosine(37) in tRNA + (sulfur carrier)-H + 5'-deoxyadenosine + L-methionine + A + S-adenosyl-L-homocysteine + 2 H(+)</text>
        <dbReference type="Rhea" id="RHEA:37067"/>
        <dbReference type="Rhea" id="RHEA-COMP:10375"/>
        <dbReference type="Rhea" id="RHEA-COMP:10376"/>
        <dbReference type="Rhea" id="RHEA-COMP:14737"/>
        <dbReference type="Rhea" id="RHEA-COMP:14739"/>
        <dbReference type="ChEBI" id="CHEBI:13193"/>
        <dbReference type="ChEBI" id="CHEBI:15378"/>
        <dbReference type="ChEBI" id="CHEBI:17319"/>
        <dbReference type="ChEBI" id="CHEBI:17499"/>
        <dbReference type="ChEBI" id="CHEBI:29917"/>
        <dbReference type="ChEBI" id="CHEBI:57844"/>
        <dbReference type="ChEBI" id="CHEBI:57856"/>
        <dbReference type="ChEBI" id="CHEBI:59789"/>
        <dbReference type="ChEBI" id="CHEBI:64428"/>
        <dbReference type="ChEBI" id="CHEBI:74415"/>
        <dbReference type="ChEBI" id="CHEBI:74417"/>
        <dbReference type="EC" id="2.8.4.3"/>
    </reaction>
</comment>
<dbReference type="CDD" id="cd01335">
    <property type="entry name" value="Radical_SAM"/>
    <property type="match status" value="1"/>
</dbReference>
<feature type="domain" description="TRAM" evidence="11">
    <location>
        <begin position="375"/>
        <end position="443"/>
    </location>
</feature>
<sequence>MTLKVYVESLGCAKNLVDSEIMMGLLSQYNYQLTNDPTEADIIIVNTCGFIEAAKQESIDTIIGLGRLKETGNCKILVVAGCLGERYADELLKELPEVDVIIGTGNYPEIIQVIDEALKGNRIAKSGDVDVKISEDLPRLLATPGYTAYLKIADGCDNCCTYCIIPKLRGSYRSRSMENILEEAKALEQKGVKELILIAQDTTRYGIDLYGELKLPELLRKLCMIEGIQWVRVLYCYPDVISDELIDTMAEEEKICKYLDLPIQHCNNTILKRMNRKTTKEHILTMIEKLRRRMPDIALRTSLIVGFPGETEEQFEELKSFVEEVKFDKLGVFTYSQEEDTPAARLKNQIDEETKNARRNEIMMMQKEISLKKNIEKIGKIYDILVEEKVEEDNVYIGRTAYDAPEIDGIVYFPAVCSLNPGDFAKVRITDALEYDLMGEMIYNESCEQVDNC</sequence>
<dbReference type="InterPro" id="IPR020612">
    <property type="entry name" value="Methylthiotransferase_CS"/>
</dbReference>
<dbReference type="GO" id="GO:0046872">
    <property type="term" value="F:metal ion binding"/>
    <property type="evidence" value="ECO:0007669"/>
    <property type="project" value="UniProtKB-KW"/>
</dbReference>
<evidence type="ECO:0000259" key="12">
    <source>
        <dbReference type="PROSITE" id="PS51449"/>
    </source>
</evidence>
<evidence type="ECO:0000256" key="8">
    <source>
        <dbReference type="ARBA" id="ARBA00023014"/>
    </source>
</evidence>
<protein>
    <recommendedName>
        <fullName evidence="10">Ribosomal protein uS12 methylthiotransferase RimO</fullName>
        <shortName evidence="10">uS12 MTTase</shortName>
        <shortName evidence="10">uS12 methylthiotransferase</shortName>
        <ecNumber evidence="10">2.8.4.4</ecNumber>
    </recommendedName>
    <alternativeName>
        <fullName evidence="10">Ribosomal protein uS12 (aspartate-C(3))-methylthiotransferase</fullName>
    </alternativeName>
    <alternativeName>
        <fullName evidence="10">Ribosome maturation factor RimO</fullName>
    </alternativeName>
</protein>
<feature type="binding site" evidence="10">
    <location>
        <position position="12"/>
    </location>
    <ligand>
        <name>[4Fe-4S] cluster</name>
        <dbReference type="ChEBI" id="CHEBI:49883"/>
        <label>1</label>
    </ligand>
</feature>
<dbReference type="Gene3D" id="3.80.30.20">
    <property type="entry name" value="tm_1862 like domain"/>
    <property type="match status" value="1"/>
</dbReference>
<reference evidence="14 15" key="1">
    <citation type="submission" date="2015-12" db="EMBL/GenBank/DDBJ databases">
        <title>Draft genome sequence of the thermoanaerobe Thermotalea metallivorans, an isolate from the runoff channel of the Great Artesian Basin, Australia.</title>
        <authorList>
            <person name="Patel B.K."/>
        </authorList>
    </citation>
    <scope>NUCLEOTIDE SEQUENCE [LARGE SCALE GENOMIC DNA]</scope>
    <source>
        <strain evidence="14 15">B2-1</strain>
    </source>
</reference>
<evidence type="ECO:0000256" key="6">
    <source>
        <dbReference type="ARBA" id="ARBA00022723"/>
    </source>
</evidence>
<dbReference type="EC" id="2.8.4.4" evidence="10"/>
<dbReference type="RefSeq" id="WP_068556158.1">
    <property type="nucleotide sequence ID" value="NZ_LOEE01000031.1"/>
</dbReference>
<comment type="function">
    <text evidence="10">Catalyzes the methylthiolation of an aspartic acid residue of ribosomal protein uS12.</text>
</comment>
<dbReference type="InterPro" id="IPR013848">
    <property type="entry name" value="Methylthiotransferase_N"/>
</dbReference>
<dbReference type="GO" id="GO:0035597">
    <property type="term" value="F:tRNA-2-methylthio-N(6)-dimethylallyladenosine(37) synthase activity"/>
    <property type="evidence" value="ECO:0007669"/>
    <property type="project" value="UniProtKB-EC"/>
</dbReference>
<evidence type="ECO:0000256" key="1">
    <source>
        <dbReference type="ARBA" id="ARBA00003234"/>
    </source>
</evidence>
<keyword evidence="4 10" id="KW-0808">Transferase</keyword>
<feature type="binding site" evidence="10">
    <location>
        <position position="156"/>
    </location>
    <ligand>
        <name>[4Fe-4S] cluster</name>
        <dbReference type="ChEBI" id="CHEBI:49883"/>
        <label>2</label>
        <note>4Fe-4S-S-AdoMet</note>
    </ligand>
</feature>
<dbReference type="PANTHER" id="PTHR43837:SF1">
    <property type="entry name" value="RIBOSOMAL PROTEIN US12 METHYLTHIOTRANSFERASE RIMO"/>
    <property type="match status" value="1"/>
</dbReference>
<feature type="binding site" evidence="10">
    <location>
        <position position="82"/>
    </location>
    <ligand>
        <name>[4Fe-4S] cluster</name>
        <dbReference type="ChEBI" id="CHEBI:49883"/>
        <label>1</label>
    </ligand>
</feature>
<dbReference type="PROSITE" id="PS51449">
    <property type="entry name" value="MTTASE_N"/>
    <property type="match status" value="1"/>
</dbReference>
<feature type="domain" description="MTTase N-terminal" evidence="12">
    <location>
        <begin position="3"/>
        <end position="119"/>
    </location>
</feature>
<evidence type="ECO:0000256" key="9">
    <source>
        <dbReference type="ARBA" id="ARBA00051425"/>
    </source>
</evidence>
<dbReference type="PROSITE" id="PS01278">
    <property type="entry name" value="MTTASE_RADICAL"/>
    <property type="match status" value="1"/>
</dbReference>
<evidence type="ECO:0000313" key="14">
    <source>
        <dbReference type="EMBL" id="KXG75810.1"/>
    </source>
</evidence>
<dbReference type="FunFam" id="3.40.50.12160:FF:000003">
    <property type="entry name" value="CDK5 regulatory subunit-associated protein 1"/>
    <property type="match status" value="1"/>
</dbReference>
<dbReference type="SFLD" id="SFLDG01061">
    <property type="entry name" value="methylthiotransferase"/>
    <property type="match status" value="1"/>
</dbReference>
<dbReference type="Proteomes" id="UP000070456">
    <property type="component" value="Unassembled WGS sequence"/>
</dbReference>
<comment type="cofactor">
    <cofactor evidence="10">
        <name>[4Fe-4S] cluster</name>
        <dbReference type="ChEBI" id="CHEBI:49883"/>
    </cofactor>
    <text evidence="10">Binds 2 [4Fe-4S] clusters. One cluster is coordinated with 3 cysteines and an exchangeable S-adenosyl-L-methionine.</text>
</comment>
<keyword evidence="15" id="KW-1185">Reference proteome</keyword>
<dbReference type="GO" id="GO:0005829">
    <property type="term" value="C:cytosol"/>
    <property type="evidence" value="ECO:0007669"/>
    <property type="project" value="TreeGrafter"/>
</dbReference>
<keyword evidence="6 10" id="KW-0479">Metal-binding</keyword>
<feature type="binding site" evidence="10">
    <location>
        <position position="163"/>
    </location>
    <ligand>
        <name>[4Fe-4S] cluster</name>
        <dbReference type="ChEBI" id="CHEBI:49883"/>
        <label>2</label>
        <note>4Fe-4S-S-AdoMet</note>
    </ligand>
</feature>
<dbReference type="NCBIfam" id="TIGR00089">
    <property type="entry name" value="MiaB/RimO family radical SAM methylthiotransferase"/>
    <property type="match status" value="1"/>
</dbReference>
<accession>A0A140L5I5</accession>
<dbReference type="SUPFAM" id="SSF102114">
    <property type="entry name" value="Radical SAM enzymes"/>
    <property type="match status" value="1"/>
</dbReference>
<keyword evidence="2 10" id="KW-0004">4Fe-4S</keyword>
<keyword evidence="3 10" id="KW-0963">Cytoplasm</keyword>
<dbReference type="GO" id="GO:0051539">
    <property type="term" value="F:4 iron, 4 sulfur cluster binding"/>
    <property type="evidence" value="ECO:0007669"/>
    <property type="project" value="UniProtKB-UniRule"/>
</dbReference>
<dbReference type="OrthoDB" id="9805215at2"/>
<dbReference type="SFLD" id="SFLDF00274">
    <property type="entry name" value="ribosomal_protein_S12_methylth"/>
    <property type="match status" value="1"/>
</dbReference>
<keyword evidence="8 10" id="KW-0411">Iron-sulfur</keyword>
<evidence type="ECO:0000256" key="5">
    <source>
        <dbReference type="ARBA" id="ARBA00022691"/>
    </source>
</evidence>
<keyword evidence="14" id="KW-0689">Ribosomal protein</keyword>
<dbReference type="InterPro" id="IPR002792">
    <property type="entry name" value="TRAM_dom"/>
</dbReference>
<dbReference type="Gene3D" id="2.40.50.140">
    <property type="entry name" value="Nucleic acid-binding proteins"/>
    <property type="match status" value="1"/>
</dbReference>
<comment type="catalytic activity">
    <reaction evidence="10">
        <text>L-aspartate(89)-[ribosomal protein uS12]-hydrogen + (sulfur carrier)-SH + AH2 + 2 S-adenosyl-L-methionine = 3-methylsulfanyl-L-aspartate(89)-[ribosomal protein uS12]-hydrogen + (sulfur carrier)-H + 5'-deoxyadenosine + L-methionine + A + S-adenosyl-L-homocysteine + 2 H(+)</text>
        <dbReference type="Rhea" id="RHEA:37087"/>
        <dbReference type="Rhea" id="RHEA-COMP:10460"/>
        <dbReference type="Rhea" id="RHEA-COMP:10461"/>
        <dbReference type="Rhea" id="RHEA-COMP:14737"/>
        <dbReference type="Rhea" id="RHEA-COMP:14739"/>
        <dbReference type="ChEBI" id="CHEBI:13193"/>
        <dbReference type="ChEBI" id="CHEBI:15378"/>
        <dbReference type="ChEBI" id="CHEBI:17319"/>
        <dbReference type="ChEBI" id="CHEBI:17499"/>
        <dbReference type="ChEBI" id="CHEBI:29917"/>
        <dbReference type="ChEBI" id="CHEBI:29961"/>
        <dbReference type="ChEBI" id="CHEBI:57844"/>
        <dbReference type="ChEBI" id="CHEBI:57856"/>
        <dbReference type="ChEBI" id="CHEBI:59789"/>
        <dbReference type="ChEBI" id="CHEBI:64428"/>
        <dbReference type="ChEBI" id="CHEBI:73599"/>
        <dbReference type="EC" id="2.8.4.4"/>
    </reaction>
</comment>
<evidence type="ECO:0000256" key="10">
    <source>
        <dbReference type="HAMAP-Rule" id="MF_01865"/>
    </source>
</evidence>
<evidence type="ECO:0000256" key="4">
    <source>
        <dbReference type="ARBA" id="ARBA00022679"/>
    </source>
</evidence>
<dbReference type="Pfam" id="PF00919">
    <property type="entry name" value="UPF0004"/>
    <property type="match status" value="1"/>
</dbReference>
<dbReference type="FunFam" id="3.80.30.20:FF:000001">
    <property type="entry name" value="tRNA-2-methylthio-N(6)-dimethylallyladenosine synthase 2"/>
    <property type="match status" value="1"/>
</dbReference>
<proteinExistence type="inferred from homology"/>
<dbReference type="PROSITE" id="PS50926">
    <property type="entry name" value="TRAM"/>
    <property type="match status" value="1"/>
</dbReference>